<dbReference type="OrthoDB" id="4605093at2"/>
<reference evidence="2 3" key="1">
    <citation type="submission" date="2018-07" db="EMBL/GenBank/DDBJ databases">
        <title>Dyella monticola sp. nov. and Dyella psychrodurans sp. nov. isolated from monsoon evergreen broad-leaved forest soil of Dinghu Mountain, China.</title>
        <authorList>
            <person name="Gao Z."/>
            <person name="Qiu L."/>
        </authorList>
    </citation>
    <scope>NUCLEOTIDE SEQUENCE [LARGE SCALE GENOMIC DNA]</scope>
    <source>
        <strain evidence="2 3">4MSK11</strain>
    </source>
</reference>
<dbReference type="Gene3D" id="3.80.10.10">
    <property type="entry name" value="Ribonuclease Inhibitor"/>
    <property type="match status" value="1"/>
</dbReference>
<gene>
    <name evidence="2" type="ORF">DWU99_12530</name>
</gene>
<dbReference type="SUPFAM" id="SSF52058">
    <property type="entry name" value="L domain-like"/>
    <property type="match status" value="1"/>
</dbReference>
<evidence type="ECO:0000313" key="2">
    <source>
        <dbReference type="EMBL" id="RDS83361.1"/>
    </source>
</evidence>
<evidence type="ECO:0000313" key="3">
    <source>
        <dbReference type="Proteomes" id="UP000255334"/>
    </source>
</evidence>
<name>A0A370X542_9GAMM</name>
<dbReference type="AlphaFoldDB" id="A0A370X542"/>
<protein>
    <submittedName>
        <fullName evidence="2">Leucine-rich repeat domain-containing protein</fullName>
    </submittedName>
</protein>
<dbReference type="RefSeq" id="WP_115478401.1">
    <property type="nucleotide sequence ID" value="NZ_QRBF01000004.1"/>
</dbReference>
<comment type="caution">
    <text evidence="2">The sequence shown here is derived from an EMBL/GenBank/DDBJ whole genome shotgun (WGS) entry which is preliminary data.</text>
</comment>
<sequence length="317" mass="35036">MDENRKATEKVERNRSFGHGHDSFEPLGAECTRVAVRLPMAPADLERLAGLIEGRPDVTLHFHTAPWKDLEFLKHFPSVRRLSVDLWSLEDISGFSYLPGDLEVLHFGRTKKRFSLKFLQDMPELERLSLEGHTKDIVNVGGLARLTSLGLRSITLPDLSLLAPLRELSSFGLMLGGTQNLAHLAELPKLKALDLLRINKLDDLSILAKLTSLQKLGLDSMRNVASLPSLDALMHLEEVTLETMKGLAELSAIAAAPNLRQLTIAGMPQLDVAAFRCLVGHPSLKKLRLWSSLDGAVGLKKSVRESVRQLLPDVTEA</sequence>
<feature type="region of interest" description="Disordered" evidence="1">
    <location>
        <begin position="1"/>
        <end position="21"/>
    </location>
</feature>
<dbReference type="InterPro" id="IPR032675">
    <property type="entry name" value="LRR_dom_sf"/>
</dbReference>
<organism evidence="2 3">
    <name type="scientific">Dyella psychrodurans</name>
    <dbReference type="NCBI Taxonomy" id="1927960"/>
    <lineage>
        <taxon>Bacteria</taxon>
        <taxon>Pseudomonadati</taxon>
        <taxon>Pseudomonadota</taxon>
        <taxon>Gammaproteobacteria</taxon>
        <taxon>Lysobacterales</taxon>
        <taxon>Rhodanobacteraceae</taxon>
        <taxon>Dyella</taxon>
    </lineage>
</organism>
<dbReference type="Proteomes" id="UP000255334">
    <property type="component" value="Unassembled WGS sequence"/>
</dbReference>
<accession>A0A370X542</accession>
<keyword evidence="3" id="KW-1185">Reference proteome</keyword>
<evidence type="ECO:0000256" key="1">
    <source>
        <dbReference type="SAM" id="MobiDB-lite"/>
    </source>
</evidence>
<proteinExistence type="predicted"/>
<dbReference type="EMBL" id="QRBF01000004">
    <property type="protein sequence ID" value="RDS83361.1"/>
    <property type="molecule type" value="Genomic_DNA"/>
</dbReference>